<evidence type="ECO:0000256" key="7">
    <source>
        <dbReference type="SAM" id="SignalP"/>
    </source>
</evidence>
<gene>
    <name evidence="8" type="ORF">AALO_G00126670</name>
</gene>
<keyword evidence="4 6" id="KW-0472">Membrane</keyword>
<evidence type="ECO:0000256" key="2">
    <source>
        <dbReference type="ARBA" id="ARBA00022692"/>
    </source>
</evidence>
<evidence type="ECO:0000256" key="4">
    <source>
        <dbReference type="ARBA" id="ARBA00023136"/>
    </source>
</evidence>
<accession>A0AAV6GM66</accession>
<dbReference type="Proteomes" id="UP000823561">
    <property type="component" value="Chromosome 9"/>
</dbReference>
<sequence>MSLHRYVLAGTLLVLSVCQAQSGGTRQATTGTTKGRLQPWLVGLAAVAGFLFIVFIVLIAKRLLYGRDEEDVDGYENKAAESVFDEEEAHVKQTVL</sequence>
<dbReference type="EMBL" id="JADWDJ010000009">
    <property type="protein sequence ID" value="KAG5275985.1"/>
    <property type="molecule type" value="Genomic_DNA"/>
</dbReference>
<dbReference type="Pfam" id="PF15807">
    <property type="entry name" value="MAP17"/>
    <property type="match status" value="1"/>
</dbReference>
<dbReference type="PANTHER" id="PTHR15296">
    <property type="entry name" value="MEMBRANE-ASSOCIATED PROTEIN MAP17"/>
    <property type="match status" value="1"/>
</dbReference>
<organism evidence="8 9">
    <name type="scientific">Alosa alosa</name>
    <name type="common">allis shad</name>
    <dbReference type="NCBI Taxonomy" id="278164"/>
    <lineage>
        <taxon>Eukaryota</taxon>
        <taxon>Metazoa</taxon>
        <taxon>Chordata</taxon>
        <taxon>Craniata</taxon>
        <taxon>Vertebrata</taxon>
        <taxon>Euteleostomi</taxon>
        <taxon>Actinopterygii</taxon>
        <taxon>Neopterygii</taxon>
        <taxon>Teleostei</taxon>
        <taxon>Clupei</taxon>
        <taxon>Clupeiformes</taxon>
        <taxon>Clupeoidei</taxon>
        <taxon>Clupeidae</taxon>
        <taxon>Alosa</taxon>
    </lineage>
</organism>
<evidence type="ECO:0000256" key="5">
    <source>
        <dbReference type="ARBA" id="ARBA00049650"/>
    </source>
</evidence>
<keyword evidence="2 6" id="KW-0812">Transmembrane</keyword>
<evidence type="ECO:0000256" key="3">
    <source>
        <dbReference type="ARBA" id="ARBA00022989"/>
    </source>
</evidence>
<keyword evidence="3 6" id="KW-1133">Transmembrane helix</keyword>
<dbReference type="InterPro" id="IPR031627">
    <property type="entry name" value="PDZK1IP1/SMIM24"/>
</dbReference>
<feature type="transmembrane region" description="Helical" evidence="6">
    <location>
        <begin position="40"/>
        <end position="60"/>
    </location>
</feature>
<proteinExistence type="inferred from homology"/>
<comment type="caution">
    <text evidence="8">The sequence shown here is derived from an EMBL/GenBank/DDBJ whole genome shotgun (WGS) entry which is preliminary data.</text>
</comment>
<evidence type="ECO:0000256" key="6">
    <source>
        <dbReference type="SAM" id="Phobius"/>
    </source>
</evidence>
<keyword evidence="7" id="KW-0732">Signal</keyword>
<feature type="chain" id="PRO_5043865451" evidence="7">
    <location>
        <begin position="21"/>
        <end position="96"/>
    </location>
</feature>
<comment type="subcellular location">
    <subcellularLocation>
        <location evidence="1">Membrane</location>
        <topology evidence="1">Single-pass membrane protein</topology>
    </subcellularLocation>
</comment>
<dbReference type="AlphaFoldDB" id="A0AAV6GM66"/>
<dbReference type="PANTHER" id="PTHR15296:SF2">
    <property type="entry name" value="SMALL INTEGRAL MEMBRANE PROTEIN 24"/>
    <property type="match status" value="1"/>
</dbReference>
<protein>
    <submittedName>
        <fullName evidence="8">Uncharacterized protein</fullName>
    </submittedName>
</protein>
<evidence type="ECO:0000256" key="1">
    <source>
        <dbReference type="ARBA" id="ARBA00004167"/>
    </source>
</evidence>
<evidence type="ECO:0000313" key="9">
    <source>
        <dbReference type="Proteomes" id="UP000823561"/>
    </source>
</evidence>
<reference evidence="8" key="1">
    <citation type="submission" date="2020-10" db="EMBL/GenBank/DDBJ databases">
        <title>Chromosome-scale genome assembly of the Allis shad, Alosa alosa.</title>
        <authorList>
            <person name="Margot Z."/>
            <person name="Christophe K."/>
            <person name="Cabau C."/>
            <person name="Louis A."/>
            <person name="Berthelot C."/>
            <person name="Parey E."/>
            <person name="Roest Crollius H."/>
            <person name="Montfort J."/>
            <person name="Robinson-Rechavi M."/>
            <person name="Bucao C."/>
            <person name="Bouchez O."/>
            <person name="Gislard M."/>
            <person name="Lluch J."/>
            <person name="Milhes M."/>
            <person name="Lampietro C."/>
            <person name="Lopez Roques C."/>
            <person name="Donnadieu C."/>
            <person name="Braasch I."/>
            <person name="Desvignes T."/>
            <person name="Postlethwait J."/>
            <person name="Bobe J."/>
            <person name="Guiguen Y."/>
        </authorList>
    </citation>
    <scope>NUCLEOTIDE SEQUENCE</scope>
    <source>
        <strain evidence="8">M-15738</strain>
        <tissue evidence="8">Blood</tissue>
    </source>
</reference>
<keyword evidence="9" id="KW-1185">Reference proteome</keyword>
<evidence type="ECO:0000313" key="8">
    <source>
        <dbReference type="EMBL" id="KAG5275985.1"/>
    </source>
</evidence>
<feature type="signal peptide" evidence="7">
    <location>
        <begin position="1"/>
        <end position="20"/>
    </location>
</feature>
<comment type="similarity">
    <text evidence="5">Belongs to the PDZK1-interacting protein 1/SMIM24 family.</text>
</comment>
<name>A0AAV6GM66_9TELE</name>
<dbReference type="GO" id="GO:0016020">
    <property type="term" value="C:membrane"/>
    <property type="evidence" value="ECO:0007669"/>
    <property type="project" value="UniProtKB-SubCell"/>
</dbReference>